<dbReference type="PANTHER" id="PTHR24189">
    <property type="entry name" value="MYOTROPHIN"/>
    <property type="match status" value="1"/>
</dbReference>
<keyword evidence="1" id="KW-0677">Repeat</keyword>
<reference evidence="5" key="1">
    <citation type="journal article" date="2020" name="Stud. Mycol.">
        <title>101 Dothideomycetes genomes: a test case for predicting lifestyles and emergence of pathogens.</title>
        <authorList>
            <person name="Haridas S."/>
            <person name="Albert R."/>
            <person name="Binder M."/>
            <person name="Bloem J."/>
            <person name="Labutti K."/>
            <person name="Salamov A."/>
            <person name="Andreopoulos B."/>
            <person name="Baker S."/>
            <person name="Barry K."/>
            <person name="Bills G."/>
            <person name="Bluhm B."/>
            <person name="Cannon C."/>
            <person name="Castanera R."/>
            <person name="Culley D."/>
            <person name="Daum C."/>
            <person name="Ezra D."/>
            <person name="Gonzalez J."/>
            <person name="Henrissat B."/>
            <person name="Kuo A."/>
            <person name="Liang C."/>
            <person name="Lipzen A."/>
            <person name="Lutzoni F."/>
            <person name="Magnuson J."/>
            <person name="Mondo S."/>
            <person name="Nolan M."/>
            <person name="Ohm R."/>
            <person name="Pangilinan J."/>
            <person name="Park H.-J."/>
            <person name="Ramirez L."/>
            <person name="Alfaro M."/>
            <person name="Sun H."/>
            <person name="Tritt A."/>
            <person name="Yoshinaga Y."/>
            <person name="Zwiers L.-H."/>
            <person name="Turgeon B."/>
            <person name="Goodwin S."/>
            <person name="Spatafora J."/>
            <person name="Crous P."/>
            <person name="Grigoriev I."/>
        </authorList>
    </citation>
    <scope>NUCLEOTIDE SEQUENCE</scope>
    <source>
        <strain evidence="5">CBS 109.77</strain>
    </source>
</reference>
<dbReference type="OrthoDB" id="194358at2759"/>
<dbReference type="SMART" id="SM00248">
    <property type="entry name" value="ANK"/>
    <property type="match status" value="2"/>
</dbReference>
<dbReference type="InterPro" id="IPR002110">
    <property type="entry name" value="Ankyrin_rpt"/>
</dbReference>
<dbReference type="Pfam" id="PF14420">
    <property type="entry name" value="Clr5"/>
    <property type="match status" value="1"/>
</dbReference>
<evidence type="ECO:0000313" key="5">
    <source>
        <dbReference type="EMBL" id="KAF2787669.1"/>
    </source>
</evidence>
<dbReference type="InterPro" id="IPR036770">
    <property type="entry name" value="Ankyrin_rpt-contain_sf"/>
</dbReference>
<evidence type="ECO:0000313" key="6">
    <source>
        <dbReference type="Proteomes" id="UP000799757"/>
    </source>
</evidence>
<feature type="domain" description="Clr5" evidence="4">
    <location>
        <begin position="1"/>
        <end position="53"/>
    </location>
</feature>
<evidence type="ECO:0000256" key="1">
    <source>
        <dbReference type="ARBA" id="ARBA00022737"/>
    </source>
</evidence>
<keyword evidence="2" id="KW-0040">ANK repeat</keyword>
<protein>
    <submittedName>
        <fullName evidence="5">Ankyrin</fullName>
    </submittedName>
</protein>
<dbReference type="EMBL" id="MU002292">
    <property type="protein sequence ID" value="KAF2787669.1"/>
    <property type="molecule type" value="Genomic_DNA"/>
</dbReference>
<dbReference type="SUPFAM" id="SSF48403">
    <property type="entry name" value="Ankyrin repeat"/>
    <property type="match status" value="1"/>
</dbReference>
<name>A0A6A6WU93_9PLEO</name>
<dbReference type="InterPro" id="IPR025676">
    <property type="entry name" value="Clr5_dom"/>
</dbReference>
<sequence>MTKDWESVRSKIRDLSVNQKKSLEEVKAIMESERRFRASTRAYRMKLKEWGYTRHKPRKGTVARDLAREDLSSTERRDAESEDESDASATFEDRVQAHEENTTLLEEAQDLLPTMCPWTRGGTMTSEIIMDMLTVVLEGDSQKLEQLIIANPNHVNLPIGTPFSVPGSRFFNHPAIKTCVILEHANQTLLDVACALPSGPVVWVLFAHGANGSTHPLGTDLAFHNAIKNGRNITVQSLLFTNRSSVNGIPGTSWKPLLQATFWNVPDCVRILLDRGANVNDAAPPIDGMPLKTALQLALDRRANNYLNQPVRDRCEKILKMLLDAGANIHVPPAEDLDALTPFETFIKPWQANPNWAAHVNSTEINCLEAFVRKGADIHVSFSGFPCSAPSGNTFEHQILWHSTPSTARLLIDHAIPSPEGNGANMLHEILGSCPDAKRHPADTLRDIEVLFQRGADPNLLDSNGSTPLRTCIDRCPAVDILARLQALVDGGADPESKGSDSMQPFVHAARTFEEPLASQVLHILIAKFRGRSHQVWHGRYFPIPTEPTLAQVLWYTNQNDGFAAEMHRMILEDVRPAFKRASFSVASKNFLDALTHRVKRVPELKLTGQELDELRYITDLRRTLNLPEYSFGQEIVMSLLMSASLPPQSSADVIANATNPGSDIAVTMGMSQDPMSLAFPTSLGQNFPTPIAMDTPLSLPTERRASVSSASSNESVMSFFIPTTTKIRWPAVDKGTKPGDLKKAVQSLLKYKCKSCADGNLLTEAEYQKHEAEHMHTITCCEVGCKRRFCVAERG</sequence>
<feature type="region of interest" description="Disordered" evidence="3">
    <location>
        <begin position="57"/>
        <end position="93"/>
    </location>
</feature>
<dbReference type="InterPro" id="IPR050745">
    <property type="entry name" value="Multifunctional_regulatory"/>
</dbReference>
<accession>A0A6A6WU93</accession>
<organism evidence="5 6">
    <name type="scientific">Melanomma pulvis-pyrius CBS 109.77</name>
    <dbReference type="NCBI Taxonomy" id="1314802"/>
    <lineage>
        <taxon>Eukaryota</taxon>
        <taxon>Fungi</taxon>
        <taxon>Dikarya</taxon>
        <taxon>Ascomycota</taxon>
        <taxon>Pezizomycotina</taxon>
        <taxon>Dothideomycetes</taxon>
        <taxon>Pleosporomycetidae</taxon>
        <taxon>Pleosporales</taxon>
        <taxon>Melanommataceae</taxon>
        <taxon>Melanomma</taxon>
    </lineage>
</organism>
<evidence type="ECO:0000256" key="3">
    <source>
        <dbReference type="SAM" id="MobiDB-lite"/>
    </source>
</evidence>
<dbReference type="Gene3D" id="1.25.40.20">
    <property type="entry name" value="Ankyrin repeat-containing domain"/>
    <property type="match status" value="2"/>
</dbReference>
<gene>
    <name evidence="5" type="ORF">K505DRAFT_287511</name>
</gene>
<dbReference type="Proteomes" id="UP000799757">
    <property type="component" value="Unassembled WGS sequence"/>
</dbReference>
<feature type="compositionally biased region" description="Basic and acidic residues" evidence="3">
    <location>
        <begin position="65"/>
        <end position="79"/>
    </location>
</feature>
<keyword evidence="6" id="KW-1185">Reference proteome</keyword>
<evidence type="ECO:0000256" key="2">
    <source>
        <dbReference type="ARBA" id="ARBA00023043"/>
    </source>
</evidence>
<dbReference type="AlphaFoldDB" id="A0A6A6WU93"/>
<evidence type="ECO:0000259" key="4">
    <source>
        <dbReference type="Pfam" id="PF14420"/>
    </source>
</evidence>
<proteinExistence type="predicted"/>